<name>A0ABP8TVF0_9ACTN</name>
<keyword evidence="3" id="KW-1185">Reference proteome</keyword>
<reference evidence="3" key="1">
    <citation type="journal article" date="2019" name="Int. J. Syst. Evol. Microbiol.">
        <title>The Global Catalogue of Microorganisms (GCM) 10K type strain sequencing project: providing services to taxonomists for standard genome sequencing and annotation.</title>
        <authorList>
            <consortium name="The Broad Institute Genomics Platform"/>
            <consortium name="The Broad Institute Genome Sequencing Center for Infectious Disease"/>
            <person name="Wu L."/>
            <person name="Ma J."/>
        </authorList>
    </citation>
    <scope>NUCLEOTIDE SEQUENCE [LARGE SCALE GENOMIC DNA]</scope>
    <source>
        <strain evidence="3">JCM 17938</strain>
    </source>
</reference>
<dbReference type="EMBL" id="BAABHJ010000039">
    <property type="protein sequence ID" value="GAA4617391.1"/>
    <property type="molecule type" value="Genomic_DNA"/>
</dbReference>
<organism evidence="2 3">
    <name type="scientific">Actinoallomurus liliacearum</name>
    <dbReference type="NCBI Taxonomy" id="1080073"/>
    <lineage>
        <taxon>Bacteria</taxon>
        <taxon>Bacillati</taxon>
        <taxon>Actinomycetota</taxon>
        <taxon>Actinomycetes</taxon>
        <taxon>Streptosporangiales</taxon>
        <taxon>Thermomonosporaceae</taxon>
        <taxon>Actinoallomurus</taxon>
    </lineage>
</organism>
<comment type="caution">
    <text evidence="2">The sequence shown here is derived from an EMBL/GenBank/DDBJ whole genome shotgun (WGS) entry which is preliminary data.</text>
</comment>
<keyword evidence="1" id="KW-0812">Transmembrane</keyword>
<evidence type="ECO:0000256" key="1">
    <source>
        <dbReference type="SAM" id="Phobius"/>
    </source>
</evidence>
<accession>A0ABP8TVF0</accession>
<evidence type="ECO:0008006" key="4">
    <source>
        <dbReference type="Google" id="ProtNLM"/>
    </source>
</evidence>
<gene>
    <name evidence="2" type="ORF">GCM10023195_77650</name>
</gene>
<dbReference type="Proteomes" id="UP001500212">
    <property type="component" value="Unassembled WGS sequence"/>
</dbReference>
<feature type="transmembrane region" description="Helical" evidence="1">
    <location>
        <begin position="20"/>
        <end position="47"/>
    </location>
</feature>
<sequence>MMPILPVSPGRHAARVVEVLVRGLAVVLGMLVLVTFFTPLVPALLLWPVLRWNRVRWVLSAFLHAAGSIAELGRPGASKAEDAAPSRGWPER</sequence>
<keyword evidence="1" id="KW-0472">Membrane</keyword>
<keyword evidence="1" id="KW-1133">Transmembrane helix</keyword>
<evidence type="ECO:0000313" key="2">
    <source>
        <dbReference type="EMBL" id="GAA4617391.1"/>
    </source>
</evidence>
<proteinExistence type="predicted"/>
<evidence type="ECO:0000313" key="3">
    <source>
        <dbReference type="Proteomes" id="UP001500212"/>
    </source>
</evidence>
<protein>
    <recommendedName>
        <fullName evidence="4">1-acyl-sn-glycerol-3-phosphate acyltransferase</fullName>
    </recommendedName>
</protein>